<proteinExistence type="predicted"/>
<dbReference type="InParanoid" id="S8DWB0"/>
<keyword evidence="2" id="KW-1185">Reference proteome</keyword>
<evidence type="ECO:0008006" key="3">
    <source>
        <dbReference type="Google" id="ProtNLM"/>
    </source>
</evidence>
<protein>
    <recommendedName>
        <fullName evidence="3">F-box domain-containing protein</fullName>
    </recommendedName>
</protein>
<evidence type="ECO:0000313" key="1">
    <source>
        <dbReference type="EMBL" id="EPS95463.1"/>
    </source>
</evidence>
<name>S8DWB0_FOMSC</name>
<dbReference type="AlphaFoldDB" id="S8DWB0"/>
<reference evidence="1 2" key="1">
    <citation type="journal article" date="2012" name="Science">
        <title>The Paleozoic origin of enzymatic lignin decomposition reconstructed from 31 fungal genomes.</title>
        <authorList>
            <person name="Floudas D."/>
            <person name="Binder M."/>
            <person name="Riley R."/>
            <person name="Barry K."/>
            <person name="Blanchette R.A."/>
            <person name="Henrissat B."/>
            <person name="Martinez A.T."/>
            <person name="Otillar R."/>
            <person name="Spatafora J.W."/>
            <person name="Yadav J.S."/>
            <person name="Aerts A."/>
            <person name="Benoit I."/>
            <person name="Boyd A."/>
            <person name="Carlson A."/>
            <person name="Copeland A."/>
            <person name="Coutinho P.M."/>
            <person name="de Vries R.P."/>
            <person name="Ferreira P."/>
            <person name="Findley K."/>
            <person name="Foster B."/>
            <person name="Gaskell J."/>
            <person name="Glotzer D."/>
            <person name="Gorecki P."/>
            <person name="Heitman J."/>
            <person name="Hesse C."/>
            <person name="Hori C."/>
            <person name="Igarashi K."/>
            <person name="Jurgens J.A."/>
            <person name="Kallen N."/>
            <person name="Kersten P."/>
            <person name="Kohler A."/>
            <person name="Kuees U."/>
            <person name="Kumar T.K.A."/>
            <person name="Kuo A."/>
            <person name="LaButti K."/>
            <person name="Larrondo L.F."/>
            <person name="Lindquist E."/>
            <person name="Ling A."/>
            <person name="Lombard V."/>
            <person name="Lucas S."/>
            <person name="Lundell T."/>
            <person name="Martin R."/>
            <person name="McLaughlin D.J."/>
            <person name="Morgenstern I."/>
            <person name="Morin E."/>
            <person name="Murat C."/>
            <person name="Nagy L.G."/>
            <person name="Nolan M."/>
            <person name="Ohm R.A."/>
            <person name="Patyshakuliyeva A."/>
            <person name="Rokas A."/>
            <person name="Ruiz-Duenas F.J."/>
            <person name="Sabat G."/>
            <person name="Salamov A."/>
            <person name="Samejima M."/>
            <person name="Schmutz J."/>
            <person name="Slot J.C."/>
            <person name="St John F."/>
            <person name="Stenlid J."/>
            <person name="Sun H."/>
            <person name="Sun S."/>
            <person name="Syed K."/>
            <person name="Tsang A."/>
            <person name="Wiebenga A."/>
            <person name="Young D."/>
            <person name="Pisabarro A."/>
            <person name="Eastwood D.C."/>
            <person name="Martin F."/>
            <person name="Cullen D."/>
            <person name="Grigoriev I.V."/>
            <person name="Hibbett D.S."/>
        </authorList>
    </citation>
    <scope>NUCLEOTIDE SEQUENCE</scope>
    <source>
        <strain evidence="2">FP-58527</strain>
    </source>
</reference>
<sequence>MYICPASHSEGDLRVDDHPLAPITTFHYQILDTPEAVGFETETAALAAVLTGLHEGLETLALTSESAPLTTLAQLPQLRWPRLRRLAFYGTPWTEHHSVVAALTTGMQCLRDLSFKLYTTTSQTKIRTHDRLQLSLPLERLVLSEPNPRDAVFEHLPPTLSALSLRNWPHLHFHQYLHDIASDVYDNPRYDILLDSSDGLSVLRRCVGLSLDQLEIEYRADEGEDALLQFMVVNFPHLTSLKLHRYRSALEQREGRDVSAVSHNLPIPPCCTDCYLERHFAELLAPLSQLCRFKGYLDFVDMPRPRVVSLGPRLGFRYEYHPSQIQHCREVTLITATVFAQVLSRAHGAQC</sequence>
<evidence type="ECO:0000313" key="2">
    <source>
        <dbReference type="Proteomes" id="UP000015241"/>
    </source>
</evidence>
<dbReference type="eggNOG" id="ENOG502SW9J">
    <property type="taxonomic scope" value="Eukaryota"/>
</dbReference>
<gene>
    <name evidence="1" type="ORF">FOMPIDRAFT_1132494</name>
</gene>
<dbReference type="EMBL" id="KE504207">
    <property type="protein sequence ID" value="EPS95463.1"/>
    <property type="molecule type" value="Genomic_DNA"/>
</dbReference>
<dbReference type="OrthoDB" id="2740834at2759"/>
<dbReference type="Proteomes" id="UP000015241">
    <property type="component" value="Unassembled WGS sequence"/>
</dbReference>
<accession>S8DWB0</accession>
<organism evidence="1 2">
    <name type="scientific">Fomitopsis schrenkii</name>
    <name type="common">Brown rot fungus</name>
    <dbReference type="NCBI Taxonomy" id="2126942"/>
    <lineage>
        <taxon>Eukaryota</taxon>
        <taxon>Fungi</taxon>
        <taxon>Dikarya</taxon>
        <taxon>Basidiomycota</taxon>
        <taxon>Agaricomycotina</taxon>
        <taxon>Agaricomycetes</taxon>
        <taxon>Polyporales</taxon>
        <taxon>Fomitopsis</taxon>
    </lineage>
</organism>
<dbReference type="HOGENOM" id="CLU_789973_0_0_1"/>